<dbReference type="GO" id="GO:0005794">
    <property type="term" value="C:Golgi apparatus"/>
    <property type="evidence" value="ECO:0000318"/>
    <property type="project" value="GO_Central"/>
</dbReference>
<evidence type="ECO:0000256" key="1">
    <source>
        <dbReference type="ARBA" id="ARBA00004141"/>
    </source>
</evidence>
<keyword evidence="6 7" id="KW-0472">Membrane</keyword>
<dbReference type="OMA" id="FHQIEPA"/>
<dbReference type="GO" id="GO:0008021">
    <property type="term" value="C:synaptic vesicle"/>
    <property type="evidence" value="ECO:0007669"/>
    <property type="project" value="UniProtKB-SubCell"/>
</dbReference>
<feature type="transmembrane region" description="Helical" evidence="7">
    <location>
        <begin position="142"/>
        <end position="165"/>
    </location>
</feature>
<dbReference type="Proteomes" id="UP000007110">
    <property type="component" value="Unassembled WGS sequence"/>
</dbReference>
<evidence type="ECO:0000256" key="3">
    <source>
        <dbReference type="ARBA" id="ARBA00006483"/>
    </source>
</evidence>
<evidence type="ECO:0000256" key="4">
    <source>
        <dbReference type="ARBA" id="ARBA00022692"/>
    </source>
</evidence>
<comment type="similarity">
    <text evidence="3 7">Belongs to the PRA1 family.</text>
</comment>
<dbReference type="Pfam" id="PF03208">
    <property type="entry name" value="PRA1"/>
    <property type="match status" value="1"/>
</dbReference>
<evidence type="ECO:0000256" key="2">
    <source>
        <dbReference type="ARBA" id="ARBA00004234"/>
    </source>
</evidence>
<accession>A0A7M7NC73</accession>
<dbReference type="PANTHER" id="PTHR19317:SF0">
    <property type="entry name" value="PRENYLATED RAB ACCEPTOR PROTEIN 1"/>
    <property type="match status" value="1"/>
</dbReference>
<evidence type="ECO:0000313" key="8">
    <source>
        <dbReference type="EnsemblMetazoa" id="XP_030834329"/>
    </source>
</evidence>
<evidence type="ECO:0000256" key="6">
    <source>
        <dbReference type="ARBA" id="ARBA00023136"/>
    </source>
</evidence>
<dbReference type="PANTHER" id="PTHR19317">
    <property type="entry name" value="PRENYLATED RAB ACCEPTOR 1-RELATED"/>
    <property type="match status" value="1"/>
</dbReference>
<comment type="subcellular location">
    <subcellularLocation>
        <location evidence="2">Cytoplasmic vesicle</location>
        <location evidence="2">Secretory vesicle</location>
        <location evidence="2">Synaptic vesicle</location>
    </subcellularLocation>
    <subcellularLocation>
        <location evidence="1 7">Membrane</location>
        <topology evidence="1 7">Multi-pass membrane protein</topology>
    </subcellularLocation>
</comment>
<name>A0A7M7NC73_STRPU</name>
<dbReference type="AlphaFoldDB" id="A0A7M7NC73"/>
<dbReference type="OrthoDB" id="63113at2759"/>
<dbReference type="KEGG" id="spu:582299"/>
<dbReference type="EnsemblMetazoa" id="XM_030978469">
    <property type="protein sequence ID" value="XP_030834329"/>
    <property type="gene ID" value="LOC582299"/>
</dbReference>
<dbReference type="GO" id="GO:0016020">
    <property type="term" value="C:membrane"/>
    <property type="evidence" value="ECO:0007669"/>
    <property type="project" value="UniProtKB-SubCell"/>
</dbReference>
<keyword evidence="9" id="KW-1185">Reference proteome</keyword>
<feature type="transmembrane region" description="Helical" evidence="7">
    <location>
        <begin position="171"/>
        <end position="191"/>
    </location>
</feature>
<keyword evidence="4 7" id="KW-0812">Transmembrane</keyword>
<dbReference type="InParanoid" id="A0A7M7NC73"/>
<proteinExistence type="inferred from homology"/>
<feature type="transmembrane region" description="Helical" evidence="7">
    <location>
        <begin position="98"/>
        <end position="130"/>
    </location>
</feature>
<evidence type="ECO:0000256" key="7">
    <source>
        <dbReference type="RuleBase" id="RU363107"/>
    </source>
</evidence>
<reference evidence="8" key="2">
    <citation type="submission" date="2021-01" db="UniProtKB">
        <authorList>
            <consortium name="EnsemblMetazoa"/>
        </authorList>
    </citation>
    <scope>IDENTIFICATION</scope>
</reference>
<evidence type="ECO:0000256" key="5">
    <source>
        <dbReference type="ARBA" id="ARBA00022989"/>
    </source>
</evidence>
<protein>
    <recommendedName>
        <fullName evidence="7">PRA1 family protein</fullName>
    </recommendedName>
</protein>
<dbReference type="RefSeq" id="XP_030834329.1">
    <property type="nucleotide sequence ID" value="XM_030978469.1"/>
</dbReference>
<evidence type="ECO:0000313" key="9">
    <source>
        <dbReference type="Proteomes" id="UP000007110"/>
    </source>
</evidence>
<reference evidence="9" key="1">
    <citation type="submission" date="2015-02" db="EMBL/GenBank/DDBJ databases">
        <title>Genome sequencing for Strongylocentrotus purpuratus.</title>
        <authorList>
            <person name="Murali S."/>
            <person name="Liu Y."/>
            <person name="Vee V."/>
            <person name="English A."/>
            <person name="Wang M."/>
            <person name="Skinner E."/>
            <person name="Han Y."/>
            <person name="Muzny D.M."/>
            <person name="Worley K.C."/>
            <person name="Gibbs R.A."/>
        </authorList>
    </citation>
    <scope>NUCLEOTIDE SEQUENCE</scope>
</reference>
<dbReference type="InterPro" id="IPR004895">
    <property type="entry name" value="Prenylated_rab_accept_PRA1"/>
</dbReference>
<keyword evidence="5 7" id="KW-1133">Transmembrane helix</keyword>
<organism evidence="8 9">
    <name type="scientific">Strongylocentrotus purpuratus</name>
    <name type="common">Purple sea urchin</name>
    <dbReference type="NCBI Taxonomy" id="7668"/>
    <lineage>
        <taxon>Eukaryota</taxon>
        <taxon>Metazoa</taxon>
        <taxon>Echinodermata</taxon>
        <taxon>Eleutherozoa</taxon>
        <taxon>Echinozoa</taxon>
        <taxon>Echinoidea</taxon>
        <taxon>Euechinoidea</taxon>
        <taxon>Echinacea</taxon>
        <taxon>Camarodonta</taxon>
        <taxon>Echinidea</taxon>
        <taxon>Strongylocentrotidae</taxon>
        <taxon>Strongylocentrotus</taxon>
    </lineage>
</organism>
<sequence length="209" mass="23455">MAEEIKVVPQLEKESEVEIEMNDIKLEGNMDVPAVLQNTGMAAMKLSGSSAREWITKHRQTVQPWSQFVSTSRFTKPTSVAVAGTRVVKNIEHFQSNYLFVFIILAIYCIMTSPMLIIFLGALFGAFYWINVKNQSRKLKIGSYELTLIQQYGAVAMLSIPLFFLAGAGSAVFWVLGASFFFVMLHAVFYNPQDQLDEINMEEVSFGSA</sequence>
<dbReference type="GeneID" id="582299"/>